<feature type="transmembrane region" description="Helical" evidence="1">
    <location>
        <begin position="29"/>
        <end position="47"/>
    </location>
</feature>
<dbReference type="InterPro" id="IPR025588">
    <property type="entry name" value="YcxB-like_C"/>
</dbReference>
<dbReference type="Proteomes" id="UP000298860">
    <property type="component" value="Unassembled WGS sequence"/>
</dbReference>
<dbReference type="AlphaFoldDB" id="A0A4D4J3P1"/>
<dbReference type="OrthoDB" id="3696167at2"/>
<gene>
    <name evidence="3" type="ORF">GTS_02400</name>
</gene>
<keyword evidence="1" id="KW-0812">Transmembrane</keyword>
<evidence type="ECO:0000313" key="4">
    <source>
        <dbReference type="Proteomes" id="UP000298860"/>
    </source>
</evidence>
<evidence type="ECO:0000313" key="3">
    <source>
        <dbReference type="EMBL" id="GDY28607.1"/>
    </source>
</evidence>
<keyword evidence="1" id="KW-0472">Membrane</keyword>
<dbReference type="Pfam" id="PF14317">
    <property type="entry name" value="YcxB"/>
    <property type="match status" value="1"/>
</dbReference>
<evidence type="ECO:0000259" key="2">
    <source>
        <dbReference type="Pfam" id="PF14317"/>
    </source>
</evidence>
<sequence length="163" mass="17413">MRGAIEFQWSPRPSDWRDALRAAVPLYRWAPWFAGALAACSVLLLVLGDVAAGCYGLVAAAVVAALVPLAAHRSFRAAPLAGRTVTGHADDQAIRLTIGDEARSVVRWSALPAWSETSRNIVLRTGPGAASPVYAVPHRAFADPADARRFRELLARHIGPAGR</sequence>
<comment type="caution">
    <text evidence="3">The sequence shown here is derived from an EMBL/GenBank/DDBJ whole genome shotgun (WGS) entry which is preliminary data.</text>
</comment>
<accession>A0A4D4J3P1</accession>
<feature type="domain" description="YcxB-like C-terminal" evidence="2">
    <location>
        <begin position="90"/>
        <end position="154"/>
    </location>
</feature>
<name>A0A4D4J3P1_9PSEU</name>
<keyword evidence="4" id="KW-1185">Reference proteome</keyword>
<reference evidence="4" key="1">
    <citation type="submission" date="2019-04" db="EMBL/GenBank/DDBJ databases">
        <title>Draft genome sequence of Pseudonocardiaceae bacterium SL3-2-4.</title>
        <authorList>
            <person name="Ningsih F."/>
            <person name="Yokota A."/>
            <person name="Sakai Y."/>
            <person name="Nanatani K."/>
            <person name="Yabe S."/>
            <person name="Oetari A."/>
            <person name="Sjamsuridzal W."/>
        </authorList>
    </citation>
    <scope>NUCLEOTIDE SEQUENCE [LARGE SCALE GENOMIC DNA]</scope>
    <source>
        <strain evidence="4">SL3-2-4</strain>
    </source>
</reference>
<evidence type="ECO:0000256" key="1">
    <source>
        <dbReference type="SAM" id="Phobius"/>
    </source>
</evidence>
<organism evidence="3 4">
    <name type="scientific">Gandjariella thermophila</name>
    <dbReference type="NCBI Taxonomy" id="1931992"/>
    <lineage>
        <taxon>Bacteria</taxon>
        <taxon>Bacillati</taxon>
        <taxon>Actinomycetota</taxon>
        <taxon>Actinomycetes</taxon>
        <taxon>Pseudonocardiales</taxon>
        <taxon>Pseudonocardiaceae</taxon>
        <taxon>Gandjariella</taxon>
    </lineage>
</organism>
<proteinExistence type="predicted"/>
<feature type="transmembrane region" description="Helical" evidence="1">
    <location>
        <begin position="54"/>
        <end position="71"/>
    </location>
</feature>
<dbReference type="RefSeq" id="WP_137811809.1">
    <property type="nucleotide sequence ID" value="NZ_BJFL01000001.1"/>
</dbReference>
<dbReference type="EMBL" id="BJFL01000001">
    <property type="protein sequence ID" value="GDY28607.1"/>
    <property type="molecule type" value="Genomic_DNA"/>
</dbReference>
<keyword evidence="1" id="KW-1133">Transmembrane helix</keyword>
<protein>
    <recommendedName>
        <fullName evidence="2">YcxB-like C-terminal domain-containing protein</fullName>
    </recommendedName>
</protein>